<reference evidence="1 2" key="1">
    <citation type="submission" date="2020-08" db="EMBL/GenBank/DDBJ databases">
        <title>Genomic Encyclopedia of Type Strains, Phase IV (KMG-IV): sequencing the most valuable type-strain genomes for metagenomic binning, comparative biology and taxonomic classification.</title>
        <authorList>
            <person name="Goeker M."/>
        </authorList>
    </citation>
    <scope>NUCLEOTIDE SEQUENCE [LARGE SCALE GENOMIC DNA]</scope>
    <source>
        <strain evidence="1 2">DSM 29854</strain>
    </source>
</reference>
<protein>
    <submittedName>
        <fullName evidence="1">Uncharacterized protein</fullName>
    </submittedName>
</protein>
<dbReference type="EMBL" id="JACJIQ010000016">
    <property type="protein sequence ID" value="MBA9078853.1"/>
    <property type="molecule type" value="Genomic_DNA"/>
</dbReference>
<dbReference type="Proteomes" id="UP000563094">
    <property type="component" value="Unassembled WGS sequence"/>
</dbReference>
<organism evidence="1 2">
    <name type="scientific">Rufibacter quisquiliarum</name>
    <dbReference type="NCBI Taxonomy" id="1549639"/>
    <lineage>
        <taxon>Bacteria</taxon>
        <taxon>Pseudomonadati</taxon>
        <taxon>Bacteroidota</taxon>
        <taxon>Cytophagia</taxon>
        <taxon>Cytophagales</taxon>
        <taxon>Hymenobacteraceae</taxon>
        <taxon>Rufibacter</taxon>
    </lineage>
</organism>
<comment type="caution">
    <text evidence="1">The sequence shown here is derived from an EMBL/GenBank/DDBJ whole genome shotgun (WGS) entry which is preliminary data.</text>
</comment>
<name>A0A839GLY5_9BACT</name>
<dbReference type="AlphaFoldDB" id="A0A839GLY5"/>
<evidence type="ECO:0000313" key="1">
    <source>
        <dbReference type="EMBL" id="MBA9078853.1"/>
    </source>
</evidence>
<keyword evidence="2" id="KW-1185">Reference proteome</keyword>
<sequence length="120" mass="13483">MSLLLFPSGIIDFTKFEAPDLLVAQYEGVANCTSTLRLKAGERFVKSSACFGMDEKSESYKMVGDTIRLTFDEEISAHEKYAYAVFRPALKAQGKEIPAYYANSAAQDSYPMIIYENKLR</sequence>
<gene>
    <name evidence="1" type="ORF">FHS90_003583</name>
</gene>
<proteinExistence type="predicted"/>
<evidence type="ECO:0000313" key="2">
    <source>
        <dbReference type="Proteomes" id="UP000563094"/>
    </source>
</evidence>
<dbReference type="RefSeq" id="WP_182513938.1">
    <property type="nucleotide sequence ID" value="NZ_JACJIQ010000016.1"/>
</dbReference>
<accession>A0A839GLY5</accession>